<protein>
    <submittedName>
        <fullName evidence="1">Uncharacterized protein</fullName>
    </submittedName>
</protein>
<gene>
    <name evidence="1" type="ordered locus">P9215_05481</name>
</gene>
<dbReference type="HOGENOM" id="CLU_2975703_0_0_3"/>
<dbReference type="Proteomes" id="UP000002014">
    <property type="component" value="Chromosome"/>
</dbReference>
<proteinExistence type="predicted"/>
<sequence>MFLYQLIGWNNKSGKNLLNSIIIPAVRLSQIAATTGADLTNFVFRILNICFVKVFKDV</sequence>
<dbReference type="EMBL" id="CP000825">
    <property type="protein sequence ID" value="ABV50164.1"/>
    <property type="molecule type" value="Genomic_DNA"/>
</dbReference>
<dbReference type="AlphaFoldDB" id="A8G3I3"/>
<accession>A8G3I3</accession>
<name>A8G3I3_PROM2</name>
<organism evidence="1 2">
    <name type="scientific">Prochlorococcus marinus (strain MIT 9215)</name>
    <dbReference type="NCBI Taxonomy" id="93060"/>
    <lineage>
        <taxon>Bacteria</taxon>
        <taxon>Bacillati</taxon>
        <taxon>Cyanobacteriota</taxon>
        <taxon>Cyanophyceae</taxon>
        <taxon>Synechococcales</taxon>
        <taxon>Prochlorococcaceae</taxon>
        <taxon>Prochlorococcus</taxon>
    </lineage>
</organism>
<dbReference type="STRING" id="93060.P9215_05481"/>
<evidence type="ECO:0000313" key="2">
    <source>
        <dbReference type="Proteomes" id="UP000002014"/>
    </source>
</evidence>
<reference evidence="1 2" key="1">
    <citation type="journal article" date="2007" name="PLoS Genet.">
        <title>Patterns and implications of gene gain and loss in the evolution of Prochlorococcus.</title>
        <authorList>
            <person name="Kettler G.C."/>
            <person name="Martiny A.C."/>
            <person name="Huang K."/>
            <person name="Zucker J."/>
            <person name="Coleman M.L."/>
            <person name="Rodrigue S."/>
            <person name="Chen F."/>
            <person name="Lapidus A."/>
            <person name="Ferriera S."/>
            <person name="Johnson J."/>
            <person name="Steglich C."/>
            <person name="Church G.M."/>
            <person name="Richardson P."/>
            <person name="Chisholm S.W."/>
        </authorList>
    </citation>
    <scope>NUCLEOTIDE SEQUENCE [LARGE SCALE GENOMIC DNA]</scope>
    <source>
        <strain evidence="1 2">MIT 9215</strain>
    </source>
</reference>
<evidence type="ECO:0000313" key="1">
    <source>
        <dbReference type="EMBL" id="ABV50164.1"/>
    </source>
</evidence>
<dbReference type="KEGG" id="pmh:P9215_05481"/>